<evidence type="ECO:0000313" key="7">
    <source>
        <dbReference type="Proteomes" id="UP000195868"/>
    </source>
</evidence>
<protein>
    <submittedName>
        <fullName evidence="1">Uncharacterized protein</fullName>
    </submittedName>
</protein>
<accession>A0A073JQR3</accession>
<dbReference type="EMBL" id="SRKR01000014">
    <property type="protein sequence ID" value="TGB10387.1"/>
    <property type="molecule type" value="Genomic_DNA"/>
</dbReference>
<reference evidence="5" key="4">
    <citation type="journal article" date="2019" name="Cell Metab.">
        <title>Nutrient sensing in CD11c cells alters the gut microbiome to regulate food intake and body mass.</title>
        <authorList>
            <person name="Chagwedera N.D."/>
            <person name="Ang Q.Y."/>
            <person name="Bisanz J.E."/>
            <person name="Leong Y.A."/>
            <person name="Ganeshan K."/>
            <person name="Cai J."/>
            <person name="Patterson A.D."/>
            <person name="Turnbaugh P.J."/>
            <person name="Chawla A."/>
        </authorList>
    </citation>
    <scope>NUCLEOTIDE SEQUENCE</scope>
    <source>
        <strain evidence="5">I8-5</strain>
    </source>
</reference>
<dbReference type="AlphaFoldDB" id="A0A073JQR3"/>
<evidence type="ECO:0000313" key="1">
    <source>
        <dbReference type="EMBL" id="KEK16085.1"/>
    </source>
</evidence>
<reference evidence="5" key="5">
    <citation type="submission" date="2019-04" db="EMBL/GenBank/DDBJ databases">
        <authorList>
            <person name="Bisanz J.E."/>
            <person name="Chagwedera N.D."/>
            <person name="Chawla A."/>
            <person name="Turnbaugh P.J."/>
        </authorList>
    </citation>
    <scope>NUCLEOTIDE SEQUENCE</scope>
    <source>
        <strain evidence="5">I8-5</strain>
    </source>
</reference>
<evidence type="ECO:0000313" key="2">
    <source>
        <dbReference type="EMBL" id="MRG74541.1"/>
    </source>
</evidence>
<dbReference type="EMBL" id="NFHN01000001">
    <property type="protein sequence ID" value="OUN50418.1"/>
    <property type="molecule type" value="Genomic_DNA"/>
</dbReference>
<evidence type="ECO:0000313" key="4">
    <source>
        <dbReference type="EMBL" id="QLQ61958.1"/>
    </source>
</evidence>
<reference evidence="1 6" key="1">
    <citation type="submission" date="2014-06" db="EMBL/GenBank/DDBJ databases">
        <title>Genetic determinant of reutericyclin biosynthesis of Lactobacillus reuteri.</title>
        <authorList>
            <person name="Lin X."/>
            <person name="Duar R."/>
            <person name="Walter J."/>
            <person name="Gaenzle M."/>
        </authorList>
    </citation>
    <scope>NUCLEOTIDE SEQUENCE [LARGE SCALE GENOMIC DNA]</scope>
    <source>
        <strain evidence="1 6">LTH2584</strain>
    </source>
</reference>
<reference evidence="2 8" key="6">
    <citation type="submission" date="2019-11" db="EMBL/GenBank/DDBJ databases">
        <title>Draft genome sequence of 12 host-associated Lactobacillus reuteri rodent strains.</title>
        <authorList>
            <person name="Zhang S."/>
            <person name="Ozcam M."/>
            <person name="Van Pijkeren J.P."/>
        </authorList>
    </citation>
    <scope>NUCLEOTIDE SEQUENCE [LARGE SCALE GENOMIC DNA]</scope>
    <source>
        <strain evidence="2 8">6799jm-1</strain>
    </source>
</reference>
<dbReference type="Proteomes" id="UP000510868">
    <property type="component" value="Chromosome"/>
</dbReference>
<reference evidence="3" key="3">
    <citation type="journal article" date="2018" name="BMC Genomics">
        <title>Whole genome sequencing and function prediction of 133 gut anaerobes isolated from chicken caecum in pure cultures.</title>
        <authorList>
            <person name="Medvecky M."/>
            <person name="Cejkova D."/>
            <person name="Polansky O."/>
            <person name="Karasova D."/>
            <person name="Kubasova T."/>
            <person name="Cizek A."/>
            <person name="Rychlik I."/>
        </authorList>
    </citation>
    <scope>NUCLEOTIDE SEQUENCE</scope>
    <source>
        <strain evidence="3">An71</strain>
    </source>
</reference>
<dbReference type="EMBL" id="CP059275">
    <property type="protein sequence ID" value="QLQ61958.1"/>
    <property type="molecule type" value="Genomic_DNA"/>
</dbReference>
<evidence type="ECO:0000313" key="9">
    <source>
        <dbReference type="Proteomes" id="UP000510868"/>
    </source>
</evidence>
<gene>
    <name evidence="3" type="ORF">B5G22_00385</name>
    <name evidence="5" type="ORF">E5F87_08005</name>
    <name evidence="2" type="ORF">GIX79_01940</name>
    <name evidence="4" type="ORF">HHK02_01085</name>
    <name evidence="1" type="ORF">LR3_08430</name>
</gene>
<dbReference type="RefSeq" id="WP_003676633.1">
    <property type="nucleotide sequence ID" value="NZ_CP059275.1"/>
</dbReference>
<dbReference type="EMBL" id="JOSX01000010">
    <property type="protein sequence ID" value="KEK16085.1"/>
    <property type="molecule type" value="Genomic_DNA"/>
</dbReference>
<dbReference type="Proteomes" id="UP000027731">
    <property type="component" value="Unassembled WGS sequence"/>
</dbReference>
<reference evidence="7" key="2">
    <citation type="submission" date="2017-04" db="EMBL/GenBank/DDBJ databases">
        <title>Function of individual gut microbiota members based on whole genome sequencing of pure cultures obtained from chicken caecum.</title>
        <authorList>
            <person name="Medvecky M."/>
            <person name="Cejkova D."/>
            <person name="Polansky O."/>
            <person name="Karasova D."/>
            <person name="Kubasova T."/>
            <person name="Cizek A."/>
            <person name="Rychlik I."/>
        </authorList>
    </citation>
    <scope>NUCLEOTIDE SEQUENCE [LARGE SCALE GENOMIC DNA]</scope>
    <source>
        <strain evidence="7">An71</strain>
    </source>
</reference>
<proteinExistence type="predicted"/>
<evidence type="ECO:0000313" key="5">
    <source>
        <dbReference type="EMBL" id="TGB10387.1"/>
    </source>
</evidence>
<dbReference type="EMBL" id="WJMV01000003">
    <property type="protein sequence ID" value="MRG74541.1"/>
    <property type="molecule type" value="Genomic_DNA"/>
</dbReference>
<dbReference type="Proteomes" id="UP000297521">
    <property type="component" value="Unassembled WGS sequence"/>
</dbReference>
<evidence type="ECO:0000313" key="3">
    <source>
        <dbReference type="EMBL" id="OUN50418.1"/>
    </source>
</evidence>
<evidence type="ECO:0000313" key="8">
    <source>
        <dbReference type="Proteomes" id="UP000452188"/>
    </source>
</evidence>
<dbReference type="Proteomes" id="UP000452188">
    <property type="component" value="Unassembled WGS sequence"/>
</dbReference>
<reference evidence="4 9" key="7">
    <citation type="submission" date="2020-07" db="EMBL/GenBank/DDBJ databases">
        <title>Genome sequence of Lactobacillus reuteri CNEI-KCA3 isolated from the faeces of a reared-broiler chicken, South-East Nigeria, reveals presence of CRISPR arrays.</title>
        <authorList>
            <person name="Anukam K.C."/>
            <person name="Ibezim C.N."/>
            <person name="BeecK W.V."/>
            <person name="Allonsius C."/>
            <person name="Broek M.D."/>
            <person name="Tuyaerts I."/>
            <person name="Attama A."/>
            <person name="Esimone C.O."/>
            <person name="Lebeer S."/>
        </authorList>
    </citation>
    <scope>NUCLEOTIDE SEQUENCE [LARGE SCALE GENOMIC DNA]</scope>
    <source>
        <strain evidence="4 9">CNEI-KCA3</strain>
    </source>
</reference>
<dbReference type="PATRIC" id="fig|1598.90.peg.491"/>
<evidence type="ECO:0000313" key="6">
    <source>
        <dbReference type="Proteomes" id="UP000027731"/>
    </source>
</evidence>
<dbReference type="Proteomes" id="UP000195868">
    <property type="component" value="Unassembled WGS sequence"/>
</dbReference>
<sequence>MNNETQENIDMKLSPDNIYGYIFTTQGYSEDQDDKRKKPLFFWKGFHMYPLVVQNPEDYDFEDPDFDATELEFLVCTEGGDQDNYEYVEMNATELRDFLRAHPAFRMFPAADLFEELHVI</sequence>
<organism evidence="1 6">
    <name type="scientific">Limosilactobacillus reuteri</name>
    <name type="common">Lactobacillus reuteri</name>
    <dbReference type="NCBI Taxonomy" id="1598"/>
    <lineage>
        <taxon>Bacteria</taxon>
        <taxon>Bacillati</taxon>
        <taxon>Bacillota</taxon>
        <taxon>Bacilli</taxon>
        <taxon>Lactobacillales</taxon>
        <taxon>Lactobacillaceae</taxon>
        <taxon>Limosilactobacillus</taxon>
    </lineage>
</organism>
<name>A0A073JQR3_LIMRT</name>